<dbReference type="OrthoDB" id="5425986at2759"/>
<dbReference type="AlphaFoldDB" id="S8AJR0"/>
<evidence type="ECO:0000313" key="3">
    <source>
        <dbReference type="Proteomes" id="UP000015100"/>
    </source>
</evidence>
<dbReference type="Proteomes" id="UP000015100">
    <property type="component" value="Unassembled WGS sequence"/>
</dbReference>
<evidence type="ECO:0008006" key="4">
    <source>
        <dbReference type="Google" id="ProtNLM"/>
    </source>
</evidence>
<accession>S8AJR0</accession>
<comment type="caution">
    <text evidence="2">The sequence shown here is derived from an EMBL/GenBank/DDBJ whole genome shotgun (WGS) entry which is preliminary data.</text>
</comment>
<keyword evidence="3" id="KW-1185">Reference proteome</keyword>
<gene>
    <name evidence="2" type="ORF">H072_2944</name>
</gene>
<dbReference type="STRING" id="1284197.S8AJR0"/>
<sequence length="386" mass="40909">MRFTVLSFLAVPVFLEGVAAAGYYNVQCMPAAKSCATLKYEAASCTSFFAKSKVPRPTCTSTHGTVTVTKKMVPTTTSTTVKTSTVYAYITKQPVVVIPGFRTVTVTSTPPVSTVTETEQAVDFTTSFTTETTEITDATVSETSIVIATAAIPGATCSRLPDKRRRDSDILGKRANIPKCCSCFLTATITARSTKTVTTTLPKVTVKKTSTKRVTVTRTVTKAKTSTNLITVTVTQTAVASTETAHETTTSTSTIPSTVIETISRTATETALATETILPPSLCGNPFTFNGRNAFAYDGATASNDGDGITNISDCCTKCYTTQNCANYMFDNIDNVCNIYIVNSGATTDRCANDICPYGHVSGTFVTQPTNELYGPGPCGGGIIRN</sequence>
<evidence type="ECO:0000256" key="1">
    <source>
        <dbReference type="SAM" id="SignalP"/>
    </source>
</evidence>
<evidence type="ECO:0000313" key="2">
    <source>
        <dbReference type="EMBL" id="EPS43159.1"/>
    </source>
</evidence>
<dbReference type="OMA" id="ITHINGA"/>
<keyword evidence="1" id="KW-0732">Signal</keyword>
<organism evidence="2 3">
    <name type="scientific">Dactylellina haptotyla (strain CBS 200.50)</name>
    <name type="common">Nematode-trapping fungus</name>
    <name type="synonym">Monacrosporium haptotylum</name>
    <dbReference type="NCBI Taxonomy" id="1284197"/>
    <lineage>
        <taxon>Eukaryota</taxon>
        <taxon>Fungi</taxon>
        <taxon>Dikarya</taxon>
        <taxon>Ascomycota</taxon>
        <taxon>Pezizomycotina</taxon>
        <taxon>Orbiliomycetes</taxon>
        <taxon>Orbiliales</taxon>
        <taxon>Orbiliaceae</taxon>
        <taxon>Dactylellina</taxon>
    </lineage>
</organism>
<name>S8AJR0_DACHA</name>
<reference evidence="3" key="2">
    <citation type="submission" date="2013-04" db="EMBL/GenBank/DDBJ databases">
        <title>Genomic mechanisms accounting for the adaptation to parasitism in nematode-trapping fungi.</title>
        <authorList>
            <person name="Ahren D.G."/>
        </authorList>
    </citation>
    <scope>NUCLEOTIDE SEQUENCE [LARGE SCALE GENOMIC DNA]</scope>
    <source>
        <strain evidence="3">CBS 200.50</strain>
    </source>
</reference>
<dbReference type="EMBL" id="AQGS01000089">
    <property type="protein sequence ID" value="EPS43159.1"/>
    <property type="molecule type" value="Genomic_DNA"/>
</dbReference>
<feature type="chain" id="PRO_5004560681" description="Apple domain-containing protein" evidence="1">
    <location>
        <begin position="21"/>
        <end position="386"/>
    </location>
</feature>
<dbReference type="HOGENOM" id="CLU_764991_0_0_1"/>
<dbReference type="eggNOG" id="ENOG502T2AB">
    <property type="taxonomic scope" value="Eukaryota"/>
</dbReference>
<reference evidence="2 3" key="1">
    <citation type="journal article" date="2013" name="PLoS Genet.">
        <title>Genomic mechanisms accounting for the adaptation to parasitism in nematode-trapping fungi.</title>
        <authorList>
            <person name="Meerupati T."/>
            <person name="Andersson K.M."/>
            <person name="Friman E."/>
            <person name="Kumar D."/>
            <person name="Tunlid A."/>
            <person name="Ahren D."/>
        </authorList>
    </citation>
    <scope>NUCLEOTIDE SEQUENCE [LARGE SCALE GENOMIC DNA]</scope>
    <source>
        <strain evidence="2 3">CBS 200.50</strain>
    </source>
</reference>
<proteinExistence type="predicted"/>
<protein>
    <recommendedName>
        <fullName evidence="4">Apple domain-containing protein</fullName>
    </recommendedName>
</protein>
<feature type="signal peptide" evidence="1">
    <location>
        <begin position="1"/>
        <end position="20"/>
    </location>
</feature>